<feature type="coiled-coil region" evidence="1">
    <location>
        <begin position="485"/>
        <end position="512"/>
    </location>
</feature>
<evidence type="ECO:0000256" key="1">
    <source>
        <dbReference type="SAM" id="Coils"/>
    </source>
</evidence>
<name>A0A7S4GI08_9EUGL</name>
<feature type="compositionally biased region" description="Basic and acidic residues" evidence="2">
    <location>
        <begin position="1"/>
        <end position="20"/>
    </location>
</feature>
<feature type="compositionally biased region" description="Polar residues" evidence="2">
    <location>
        <begin position="147"/>
        <end position="167"/>
    </location>
</feature>
<feature type="region of interest" description="Disordered" evidence="2">
    <location>
        <begin position="133"/>
        <end position="229"/>
    </location>
</feature>
<gene>
    <name evidence="3" type="ORF">EGYM00163_LOCUS48968</name>
</gene>
<dbReference type="EMBL" id="HBJA01142165">
    <property type="protein sequence ID" value="CAE0837596.1"/>
    <property type="molecule type" value="Transcribed_RNA"/>
</dbReference>
<protein>
    <submittedName>
        <fullName evidence="3">Uncharacterized protein</fullName>
    </submittedName>
</protein>
<proteinExistence type="predicted"/>
<sequence>MHEAHRPDEELLEPKLHEDFVESAETPDWASVMADPGWATRIPDKGDKNHWDGPVTWDKEMTDAQSFWPPAQGAEGVEEGQRDADIMEYLRIGKEAPHGFESFGVDDQEKVLSYLGISESDKSDMLAVLGLSETPKAESEGQEVEGVQSSTKTSDGSTYSDDAQGNLASKADEQTCSGAPNQAQKPKSSTLNVTASPFNPANLSPKSRDEAPRLNPAAVPFVPSTVPTTPVDLPTTGTEGASSIAANDNEQSTVSPITDKDSDGTLQAELASAQAEVRYYQNIYTQTKQELQLSTKLYNKEKDVTRKAQELSEQKTEEVERLISDLQTEALHTRRANERATNAEADAAHSKQSLEQIQSQVQVTWSQFMTQFQLEKTKRENAEALVSQLQAELHTVRLESERSSLRISELQGTLEAAQMMSKQNVEKAETKERECNFYRQMYTTATKQVESSNAAVRASIEFEKQARREADMRLQHQAAEILAIKQQAEGKLSAQAAELNDLKRELSVHKQQSNEGGLFASAASTFTFTP</sequence>
<evidence type="ECO:0000313" key="3">
    <source>
        <dbReference type="EMBL" id="CAE0837596.1"/>
    </source>
</evidence>
<accession>A0A7S4GI08</accession>
<reference evidence="3" key="1">
    <citation type="submission" date="2021-01" db="EMBL/GenBank/DDBJ databases">
        <authorList>
            <person name="Corre E."/>
            <person name="Pelletier E."/>
            <person name="Niang G."/>
            <person name="Scheremetjew M."/>
            <person name="Finn R."/>
            <person name="Kale V."/>
            <person name="Holt S."/>
            <person name="Cochrane G."/>
            <person name="Meng A."/>
            <person name="Brown T."/>
            <person name="Cohen L."/>
        </authorList>
    </citation>
    <scope>NUCLEOTIDE SEQUENCE</scope>
    <source>
        <strain evidence="3">CCMP1594</strain>
    </source>
</reference>
<organism evidence="3">
    <name type="scientific">Eutreptiella gymnastica</name>
    <dbReference type="NCBI Taxonomy" id="73025"/>
    <lineage>
        <taxon>Eukaryota</taxon>
        <taxon>Discoba</taxon>
        <taxon>Euglenozoa</taxon>
        <taxon>Euglenida</taxon>
        <taxon>Spirocuta</taxon>
        <taxon>Euglenophyceae</taxon>
        <taxon>Eutreptiales</taxon>
        <taxon>Eutreptiaceae</taxon>
        <taxon>Eutreptiella</taxon>
    </lineage>
</organism>
<feature type="region of interest" description="Disordered" evidence="2">
    <location>
        <begin position="32"/>
        <end position="51"/>
    </location>
</feature>
<feature type="compositionally biased region" description="Polar residues" evidence="2">
    <location>
        <begin position="174"/>
        <end position="205"/>
    </location>
</feature>
<feature type="region of interest" description="Disordered" evidence="2">
    <location>
        <begin position="1"/>
        <end position="27"/>
    </location>
</feature>
<keyword evidence="1" id="KW-0175">Coiled coil</keyword>
<evidence type="ECO:0000256" key="2">
    <source>
        <dbReference type="SAM" id="MobiDB-lite"/>
    </source>
</evidence>
<feature type="compositionally biased region" description="Basic and acidic residues" evidence="2">
    <location>
        <begin position="42"/>
        <end position="51"/>
    </location>
</feature>
<feature type="compositionally biased region" description="Low complexity" evidence="2">
    <location>
        <begin position="216"/>
        <end position="229"/>
    </location>
</feature>
<dbReference type="AlphaFoldDB" id="A0A7S4GI08"/>
<feature type="coiled-coil region" evidence="1">
    <location>
        <begin position="340"/>
        <end position="399"/>
    </location>
</feature>